<proteinExistence type="predicted"/>
<comment type="caution">
    <text evidence="2">The sequence shown here is derived from an EMBL/GenBank/DDBJ whole genome shotgun (WGS) entry which is preliminary data.</text>
</comment>
<keyword evidence="3" id="KW-1185">Reference proteome</keyword>
<reference evidence="2" key="1">
    <citation type="submission" date="2022-06" db="EMBL/GenBank/DDBJ databases">
        <title>Uncovering the hologenomic basis of an extraordinary plant invasion.</title>
        <authorList>
            <person name="Bieker V.C."/>
            <person name="Martin M.D."/>
            <person name="Gilbert T."/>
            <person name="Hodgins K."/>
            <person name="Battlay P."/>
            <person name="Petersen B."/>
            <person name="Wilson J."/>
        </authorList>
    </citation>
    <scope>NUCLEOTIDE SEQUENCE</scope>
    <source>
        <strain evidence="2">AA19_3_7</strain>
        <tissue evidence="2">Leaf</tissue>
    </source>
</reference>
<accession>A0AAD5CFZ8</accession>
<feature type="non-terminal residue" evidence="2">
    <location>
        <position position="116"/>
    </location>
</feature>
<feature type="compositionally biased region" description="Polar residues" evidence="1">
    <location>
        <begin position="1"/>
        <end position="15"/>
    </location>
</feature>
<dbReference type="EMBL" id="JAMZMK010008390">
    <property type="protein sequence ID" value="KAI7740625.1"/>
    <property type="molecule type" value="Genomic_DNA"/>
</dbReference>
<feature type="region of interest" description="Disordered" evidence="1">
    <location>
        <begin position="1"/>
        <end position="22"/>
    </location>
</feature>
<dbReference type="AlphaFoldDB" id="A0AAD5CFZ8"/>
<dbReference type="Proteomes" id="UP001206925">
    <property type="component" value="Unassembled WGS sequence"/>
</dbReference>
<evidence type="ECO:0000313" key="2">
    <source>
        <dbReference type="EMBL" id="KAI7740625.1"/>
    </source>
</evidence>
<gene>
    <name evidence="2" type="ORF">M8C21_019503</name>
</gene>
<sequence>GQVSETTEPINSSVPESDKGYTRGRSVVAKRKLFAVDNNDDHGERDIIFYEQDASEDDGNKHMDGLENEIDELVDEEFEVPEPENEAVRNVRKRVRGPTRMPEVWAQEKGDRIPIL</sequence>
<feature type="non-terminal residue" evidence="2">
    <location>
        <position position="1"/>
    </location>
</feature>
<name>A0AAD5CFZ8_AMBAR</name>
<evidence type="ECO:0000313" key="3">
    <source>
        <dbReference type="Proteomes" id="UP001206925"/>
    </source>
</evidence>
<protein>
    <submittedName>
        <fullName evidence="2">Uncharacterized protein</fullName>
    </submittedName>
</protein>
<organism evidence="2 3">
    <name type="scientific">Ambrosia artemisiifolia</name>
    <name type="common">Common ragweed</name>
    <dbReference type="NCBI Taxonomy" id="4212"/>
    <lineage>
        <taxon>Eukaryota</taxon>
        <taxon>Viridiplantae</taxon>
        <taxon>Streptophyta</taxon>
        <taxon>Embryophyta</taxon>
        <taxon>Tracheophyta</taxon>
        <taxon>Spermatophyta</taxon>
        <taxon>Magnoliopsida</taxon>
        <taxon>eudicotyledons</taxon>
        <taxon>Gunneridae</taxon>
        <taxon>Pentapetalae</taxon>
        <taxon>asterids</taxon>
        <taxon>campanulids</taxon>
        <taxon>Asterales</taxon>
        <taxon>Asteraceae</taxon>
        <taxon>Asteroideae</taxon>
        <taxon>Heliantheae alliance</taxon>
        <taxon>Heliantheae</taxon>
        <taxon>Ambrosia</taxon>
    </lineage>
</organism>
<evidence type="ECO:0000256" key="1">
    <source>
        <dbReference type="SAM" id="MobiDB-lite"/>
    </source>
</evidence>